<dbReference type="Proteomes" id="UP001518990">
    <property type="component" value="Unassembled WGS sequence"/>
</dbReference>
<comment type="caution">
    <text evidence="2">The sequence shown here is derived from an EMBL/GenBank/DDBJ whole genome shotgun (WGS) entry which is preliminary data.</text>
</comment>
<evidence type="ECO:0008006" key="4">
    <source>
        <dbReference type="Google" id="ProtNLM"/>
    </source>
</evidence>
<evidence type="ECO:0000313" key="2">
    <source>
        <dbReference type="EMBL" id="MBO1073726.1"/>
    </source>
</evidence>
<sequence length="573" mass="60711">MPLIHNRANATRYLKLILATKGKEAAIGFGCGWLTSNVPLLHVKRTASPGGLGNELKSSEWKGDIKPNGKPAPKIAATGFLQLEGETLIIRCRGNAGQAPRLLRDYFVRGFKLKPAWSSVSVREQTDADAALASTMPAEEEALRAVSEEALRRAQDQADGGEDSEEVVLQDTPPAELEAAAPDQAATAPAEEPATASTTEAAEEASTEAVGAEPDGPGLTPGLAAGVASQAARISDHVQQLAPKIGLAVEAEGQDIADKISNWLESAVAAAPPGEQERTLENLSVRLLLMLSYTDNLRTLITNEAPEKKAKRGAGRPSRARDAGTKRLIRLEDIADGPMTAEELTDLLYHEALTLAELKPFPFDLAGYSKAKLREHVGSMWQEGLTGTALLQQAEKVRKNMQGLFRTDKGIAVALGLQPSARQTQEQALAALAARIATRWSIMQNEATASLESLKLKADAELKEVDQDYSVGALGGTWNDPDAAVSRLVTGDLDHLIADIASGIREGREAAVASAEKMVADRTALVESDPMLRLLDEAPFADGAGLRDTAIATLGQISAMLANLRSAASLQAA</sequence>
<keyword evidence="3" id="KW-1185">Reference proteome</keyword>
<organism evidence="2 3">
    <name type="scientific">Roseomonas marmotae</name>
    <dbReference type="NCBI Taxonomy" id="2768161"/>
    <lineage>
        <taxon>Bacteria</taxon>
        <taxon>Pseudomonadati</taxon>
        <taxon>Pseudomonadota</taxon>
        <taxon>Alphaproteobacteria</taxon>
        <taxon>Acetobacterales</taxon>
        <taxon>Roseomonadaceae</taxon>
        <taxon>Roseomonas</taxon>
    </lineage>
</organism>
<protein>
    <recommendedName>
        <fullName evidence="4">DUF3102 domain-containing protein</fullName>
    </recommendedName>
</protein>
<dbReference type="EMBL" id="JACTNF010000003">
    <property type="protein sequence ID" value="MBO1073726.1"/>
    <property type="molecule type" value="Genomic_DNA"/>
</dbReference>
<reference evidence="2 3" key="1">
    <citation type="submission" date="2020-09" db="EMBL/GenBank/DDBJ databases">
        <title>Roseomonas.</title>
        <authorList>
            <person name="Zhu W."/>
        </authorList>
    </citation>
    <scope>NUCLEOTIDE SEQUENCE [LARGE SCALE GENOMIC DNA]</scope>
    <source>
        <strain evidence="2 3">1311</strain>
    </source>
</reference>
<feature type="region of interest" description="Disordered" evidence="1">
    <location>
        <begin position="178"/>
        <end position="223"/>
    </location>
</feature>
<feature type="compositionally biased region" description="Low complexity" evidence="1">
    <location>
        <begin position="178"/>
        <end position="200"/>
    </location>
</feature>
<name>A0ABS3K8C5_9PROT</name>
<dbReference type="RefSeq" id="WP_207445323.1">
    <property type="nucleotide sequence ID" value="NZ_CP061091.1"/>
</dbReference>
<gene>
    <name evidence="2" type="ORF">IAI60_03805</name>
</gene>
<evidence type="ECO:0000313" key="3">
    <source>
        <dbReference type="Proteomes" id="UP001518990"/>
    </source>
</evidence>
<accession>A0ABS3K8C5</accession>
<proteinExistence type="predicted"/>
<evidence type="ECO:0000256" key="1">
    <source>
        <dbReference type="SAM" id="MobiDB-lite"/>
    </source>
</evidence>